<dbReference type="RefSeq" id="XP_003510057.1">
    <property type="nucleotide sequence ID" value="XM_003510009.1"/>
</dbReference>
<evidence type="ECO:0000256" key="3">
    <source>
        <dbReference type="ARBA" id="ARBA00022679"/>
    </source>
</evidence>
<comment type="catalytic activity">
    <reaction evidence="8">
        <text>L-threonyl-[protein] + ATP = O-phospho-L-threonyl-[protein] + ADP + H(+)</text>
        <dbReference type="Rhea" id="RHEA:46608"/>
        <dbReference type="Rhea" id="RHEA-COMP:11060"/>
        <dbReference type="Rhea" id="RHEA-COMP:11605"/>
        <dbReference type="ChEBI" id="CHEBI:15378"/>
        <dbReference type="ChEBI" id="CHEBI:30013"/>
        <dbReference type="ChEBI" id="CHEBI:30616"/>
        <dbReference type="ChEBI" id="CHEBI:61977"/>
        <dbReference type="ChEBI" id="CHEBI:456216"/>
        <dbReference type="EC" id="2.7.11.1"/>
    </reaction>
</comment>
<dbReference type="Ensembl" id="ENSCGRT00001008360.1">
    <property type="protein sequence ID" value="ENSCGRP00001005432.1"/>
    <property type="gene ID" value="ENSCGRG00001007144.1"/>
</dbReference>
<dbReference type="AlphaFoldDB" id="G3I472"/>
<dbReference type="EMBL" id="JH001227">
    <property type="protein sequence ID" value="EGW01001.1"/>
    <property type="molecule type" value="Genomic_DNA"/>
</dbReference>
<dbReference type="InterPro" id="IPR008271">
    <property type="entry name" value="Ser/Thr_kinase_AS"/>
</dbReference>
<dbReference type="Proteomes" id="UP000001075">
    <property type="component" value="Unassembled WGS sequence"/>
</dbReference>
<dbReference type="Proteomes" id="UP001108280">
    <property type="component" value="Chromosome 1"/>
</dbReference>
<keyword evidence="3" id="KW-0808">Transferase</keyword>
<evidence type="ECO:0000256" key="6">
    <source>
        <dbReference type="ARBA" id="ARBA00022840"/>
    </source>
</evidence>
<protein>
    <recommendedName>
        <fullName evidence="1">non-specific serine/threonine protein kinase</fullName>
        <ecNumber evidence="1">2.7.11.1</ecNumber>
    </recommendedName>
</protein>
<dbReference type="GlyGen" id="G3I472">
    <property type="glycosylation" value="1 site"/>
</dbReference>
<dbReference type="OrthoDB" id="9627261at2759"/>
<dbReference type="PANTHER" id="PTHR24346">
    <property type="entry name" value="MAP/MICROTUBULE AFFINITY-REGULATING KINASE"/>
    <property type="match status" value="1"/>
</dbReference>
<dbReference type="Proteomes" id="UP000694386">
    <property type="component" value="Unplaced"/>
</dbReference>
<dbReference type="EC" id="2.7.11.1" evidence="1"/>
<gene>
    <name evidence="14 17" type="primary">LOC100760228</name>
    <name evidence="13" type="ORF">I79_018248</name>
</gene>
<dbReference type="GO" id="GO:0005524">
    <property type="term" value="F:ATP binding"/>
    <property type="evidence" value="ECO:0007669"/>
    <property type="project" value="UniProtKB-UniRule"/>
</dbReference>
<reference evidence="16" key="3">
    <citation type="journal article" date="2018" name="Biotechnol. Bioeng.">
        <title>A reference genome of the Chinese hamster based on a hybrid assembly strategy.</title>
        <authorList>
            <person name="Rupp O."/>
            <person name="MacDonald M.L."/>
            <person name="Li S."/>
            <person name="Dhiman H."/>
            <person name="Polson S."/>
            <person name="Griep S."/>
            <person name="Heffner K."/>
            <person name="Hernandez I."/>
            <person name="Brinkrolf K."/>
            <person name="Jadhav V."/>
            <person name="Samoudi M."/>
            <person name="Hao H."/>
            <person name="Kingham B."/>
            <person name="Goesmann A."/>
            <person name="Betenbaugh M.J."/>
            <person name="Lewis N.E."/>
            <person name="Borth N."/>
            <person name="Lee K.H."/>
        </authorList>
    </citation>
    <scope>NUCLEOTIDE SEQUENCE [LARGE SCALE GENOMIC DNA]</scope>
    <source>
        <strain evidence="16">17A/GY</strain>
    </source>
</reference>
<keyword evidence="16" id="KW-1185">Reference proteome</keyword>
<evidence type="ECO:0000313" key="16">
    <source>
        <dbReference type="Proteomes" id="UP001108280"/>
    </source>
</evidence>
<evidence type="ECO:0000256" key="9">
    <source>
        <dbReference type="ARBA" id="ARBA00048679"/>
    </source>
</evidence>
<reference evidence="14" key="6">
    <citation type="submission" date="2025-05" db="UniProtKB">
        <authorList>
            <consortium name="Ensembl"/>
        </authorList>
    </citation>
    <scope>IDENTIFICATION</scope>
</reference>
<dbReference type="RefSeq" id="XP_027244252.1">
    <property type="nucleotide sequence ID" value="XM_027388451.1"/>
</dbReference>
<dbReference type="OMA" id="RHIFVEL"/>
<name>G3I472_CRIGR</name>
<proteinExistence type="inferred from homology"/>
<keyword evidence="2 11" id="KW-0723">Serine/threonine-protein kinase</keyword>
<sequence>MACLQRYDNLRRQYKIKGNIGHGAFGCVKLARHRFTGTPVAIKSMENVKRHIRMIAAEMATLQSLHHPHIIRLFQIIMTQKHSYFVTEYAPGGNLAQLVKKDGRLPEEKAQKLFGQMVSAIKYCHHIDIVHRDLKPQNILLDAEGNVKVADFGLARRCRTGTVLQGRCGTSIFNAPELVLREGYDGKKADVWSLGVVLYFITIGYHPFKGRSLKDTEGNITRGSYEIPSHVSGQLENLIHQMLTVAPEKRPSIEDIEQHPWVMKCEENIPHDTYPDPKVLDILGDLGFDVNVILESLRKKKYDEIMGLYLIIKEQVRKGIAIDCNSFPKLPDPDPTPPASPAVNFVKRRASEPIFDLFQSQTTPQHQHDILTLLDQKLARSASLPQCLQKKIPPCSHDPSLCRTDIALSIGSSIPEMKMSLPLPPEPDNDMEETSSSGNIQCFERLHERIRTCLSKLCCCFPRSSTQTPPMFTKRLAPDKEAGSRVQ</sequence>
<evidence type="ECO:0000313" key="15">
    <source>
        <dbReference type="Proteomes" id="UP000001075"/>
    </source>
</evidence>
<dbReference type="CDD" id="cd14003">
    <property type="entry name" value="STKc_AMPK-like"/>
    <property type="match status" value="1"/>
</dbReference>
<feature type="domain" description="Protein kinase" evidence="12">
    <location>
        <begin position="14"/>
        <end position="262"/>
    </location>
</feature>
<evidence type="ECO:0000256" key="5">
    <source>
        <dbReference type="ARBA" id="ARBA00022777"/>
    </source>
</evidence>
<evidence type="ECO:0000256" key="10">
    <source>
        <dbReference type="PROSITE-ProRule" id="PRU10141"/>
    </source>
</evidence>
<dbReference type="eggNOG" id="KOG0586">
    <property type="taxonomic scope" value="Eukaryota"/>
</dbReference>
<feature type="binding site" evidence="10">
    <location>
        <position position="43"/>
    </location>
    <ligand>
        <name>ATP</name>
        <dbReference type="ChEBI" id="CHEBI:30616"/>
    </ligand>
</feature>
<evidence type="ECO:0000256" key="8">
    <source>
        <dbReference type="ARBA" id="ARBA00047899"/>
    </source>
</evidence>
<dbReference type="CDD" id="cd14337">
    <property type="entry name" value="UBA_MARK_Par1"/>
    <property type="match status" value="1"/>
</dbReference>
<dbReference type="GO" id="GO:0005737">
    <property type="term" value="C:cytoplasm"/>
    <property type="evidence" value="ECO:0007669"/>
    <property type="project" value="TreeGrafter"/>
</dbReference>
<reference evidence="13" key="2">
    <citation type="submission" date="2011-08" db="EMBL/GenBank/DDBJ databases">
        <title>The genomic sequence of the Chinese hamster ovary CHO-K1 cell line.</title>
        <authorList>
            <person name="Xu X."/>
            <person name="Nagarajan H."/>
            <person name="Lewis N.E."/>
            <person name="Pan S."/>
            <person name="Cai Z."/>
            <person name="Liu X."/>
            <person name="Chen W."/>
            <person name="Xie M."/>
            <person name="Wang W."/>
            <person name="Hammond S."/>
            <person name="Andersen M.R."/>
            <person name="Neff N."/>
            <person name="Passarelli B."/>
            <person name="Koh W."/>
            <person name="Fan C.H."/>
            <person name="Wang J."/>
            <person name="Gui Y."/>
            <person name="Lee K.H."/>
            <person name="Betenbaugh M.J."/>
            <person name="Quake S.R."/>
            <person name="Famili I."/>
            <person name="Palsson B.O."/>
            <person name="Wang J."/>
        </authorList>
    </citation>
    <scope>NUCLEOTIDE SEQUENCE</scope>
</reference>
<dbReference type="PROSITE" id="PS00107">
    <property type="entry name" value="PROTEIN_KINASE_ATP"/>
    <property type="match status" value="1"/>
</dbReference>
<dbReference type="KEGG" id="cge:100760228"/>
<comment type="catalytic activity">
    <reaction evidence="9">
        <text>L-seryl-[protein] + ATP = O-phospho-L-seryl-[protein] + ADP + H(+)</text>
        <dbReference type="Rhea" id="RHEA:17989"/>
        <dbReference type="Rhea" id="RHEA-COMP:9863"/>
        <dbReference type="Rhea" id="RHEA-COMP:11604"/>
        <dbReference type="ChEBI" id="CHEBI:15378"/>
        <dbReference type="ChEBI" id="CHEBI:29999"/>
        <dbReference type="ChEBI" id="CHEBI:30616"/>
        <dbReference type="ChEBI" id="CHEBI:83421"/>
        <dbReference type="ChEBI" id="CHEBI:456216"/>
        <dbReference type="EC" id="2.7.11.1"/>
    </reaction>
</comment>
<dbReference type="Gene3D" id="1.10.510.10">
    <property type="entry name" value="Transferase(Phosphotransferase) domain 1"/>
    <property type="match status" value="1"/>
</dbReference>
<dbReference type="InterPro" id="IPR017441">
    <property type="entry name" value="Protein_kinase_ATP_BS"/>
</dbReference>
<dbReference type="PROSITE" id="PS50011">
    <property type="entry name" value="PROTEIN_KINASE_DOM"/>
    <property type="match status" value="1"/>
</dbReference>
<dbReference type="InterPro" id="IPR000719">
    <property type="entry name" value="Prot_kinase_dom"/>
</dbReference>
<dbReference type="Pfam" id="PF00069">
    <property type="entry name" value="Pkinase"/>
    <property type="match status" value="1"/>
</dbReference>
<keyword evidence="5 13" id="KW-0418">Kinase</keyword>
<evidence type="ECO:0000313" key="13">
    <source>
        <dbReference type="EMBL" id="EGW01001.1"/>
    </source>
</evidence>
<dbReference type="GO" id="GO:0000226">
    <property type="term" value="P:microtubule cytoskeleton organization"/>
    <property type="evidence" value="ECO:0007669"/>
    <property type="project" value="TreeGrafter"/>
</dbReference>
<reference evidence="16" key="4">
    <citation type="journal article" date="2020" name="Biotechnol. Bioeng.">
        <title>Chromosome-scale scaffolds for the Chinese hamster reference genome assembly to facilitate the study of the CHO epigenome.</title>
        <authorList>
            <person name="Hilliard W."/>
            <person name="MacDonald M."/>
            <person name="Lee K.H."/>
        </authorList>
    </citation>
    <scope>NUCLEOTIDE SEQUENCE [LARGE SCALE GENOMIC DNA]</scope>
    <source>
        <strain evidence="16">17A/GY</strain>
    </source>
</reference>
<evidence type="ECO:0000256" key="11">
    <source>
        <dbReference type="RuleBase" id="RU000304"/>
    </source>
</evidence>
<evidence type="ECO:0000259" key="12">
    <source>
        <dbReference type="PROSITE" id="PS50011"/>
    </source>
</evidence>
<evidence type="ECO:0000256" key="2">
    <source>
        <dbReference type="ARBA" id="ARBA00022527"/>
    </source>
</evidence>
<accession>G3I472</accession>
<evidence type="ECO:0000256" key="7">
    <source>
        <dbReference type="ARBA" id="ARBA00038181"/>
    </source>
</evidence>
<organism evidence="13 15">
    <name type="scientific">Cricetulus griseus</name>
    <name type="common">Chinese hamster</name>
    <name type="synonym">Cricetulus barabensis griseus</name>
    <dbReference type="NCBI Taxonomy" id="10029"/>
    <lineage>
        <taxon>Eukaryota</taxon>
        <taxon>Metazoa</taxon>
        <taxon>Chordata</taxon>
        <taxon>Craniata</taxon>
        <taxon>Vertebrata</taxon>
        <taxon>Euteleostomi</taxon>
        <taxon>Mammalia</taxon>
        <taxon>Eutheria</taxon>
        <taxon>Euarchontoglires</taxon>
        <taxon>Glires</taxon>
        <taxon>Rodentia</taxon>
        <taxon>Myomorpha</taxon>
        <taxon>Muroidea</taxon>
        <taxon>Cricetidae</taxon>
        <taxon>Cricetinae</taxon>
        <taxon>Cricetulus</taxon>
    </lineage>
</organism>
<dbReference type="SUPFAM" id="SSF56112">
    <property type="entry name" value="Protein kinase-like (PK-like)"/>
    <property type="match status" value="1"/>
</dbReference>
<reference evidence="17" key="5">
    <citation type="submission" date="2025-04" db="UniProtKB">
        <authorList>
            <consortium name="RefSeq"/>
        </authorList>
    </citation>
    <scope>IDENTIFICATION</scope>
    <source>
        <strain evidence="17">17A/GY</strain>
        <tissue evidence="17">Liver</tissue>
    </source>
</reference>
<reference evidence="15" key="1">
    <citation type="journal article" date="2011" name="Nat. Biotechnol.">
        <title>The genomic sequence of the Chinese hamster ovary (CHO)-K1 cell line.</title>
        <authorList>
            <person name="Xu X."/>
            <person name="Nagarajan H."/>
            <person name="Lewis N.E."/>
            <person name="Pan S."/>
            <person name="Cai Z."/>
            <person name="Liu X."/>
            <person name="Chen W."/>
            <person name="Xie M."/>
            <person name="Wang W."/>
            <person name="Hammond S."/>
            <person name="Andersen M.R."/>
            <person name="Neff N."/>
            <person name="Passarelli B."/>
            <person name="Koh W."/>
            <person name="Fan H.C."/>
            <person name="Wang J."/>
            <person name="Gui Y."/>
            <person name="Lee K.H."/>
            <person name="Betenbaugh M.J."/>
            <person name="Quake S.R."/>
            <person name="Famili I."/>
            <person name="Palsson B.O."/>
            <person name="Wang J."/>
        </authorList>
    </citation>
    <scope>NUCLEOTIDE SEQUENCE [LARGE SCALE GENOMIC DNA]</scope>
    <source>
        <strain evidence="15">CHO K1 cell line</strain>
    </source>
</reference>
<dbReference type="GO" id="GO:0050321">
    <property type="term" value="F:tau-protein kinase activity"/>
    <property type="evidence" value="ECO:0007669"/>
    <property type="project" value="TreeGrafter"/>
</dbReference>
<evidence type="ECO:0000313" key="17">
    <source>
        <dbReference type="RefSeq" id="XP_027244252.1"/>
    </source>
</evidence>
<dbReference type="GO" id="GO:0035556">
    <property type="term" value="P:intracellular signal transduction"/>
    <property type="evidence" value="ECO:0007669"/>
    <property type="project" value="TreeGrafter"/>
</dbReference>
<keyword evidence="6 10" id="KW-0067">ATP-binding</keyword>
<dbReference type="PROSITE" id="PS00108">
    <property type="entry name" value="PROTEIN_KINASE_ST"/>
    <property type="match status" value="1"/>
</dbReference>
<evidence type="ECO:0000313" key="14">
    <source>
        <dbReference type="Ensembl" id="ENSCGRP00001005432.1"/>
    </source>
</evidence>
<evidence type="ECO:0000256" key="4">
    <source>
        <dbReference type="ARBA" id="ARBA00022741"/>
    </source>
</evidence>
<dbReference type="InterPro" id="IPR011009">
    <property type="entry name" value="Kinase-like_dom_sf"/>
</dbReference>
<dbReference type="FunFam" id="1.10.510.10:FF:000002">
    <property type="entry name" value="Non-specific serine/threonine protein kinase"/>
    <property type="match status" value="1"/>
</dbReference>
<evidence type="ECO:0000256" key="1">
    <source>
        <dbReference type="ARBA" id="ARBA00012513"/>
    </source>
</evidence>
<dbReference type="SMART" id="SM00220">
    <property type="entry name" value="S_TKc"/>
    <property type="match status" value="1"/>
</dbReference>
<dbReference type="PaxDb" id="10029-XP_007628830.1"/>
<comment type="similarity">
    <text evidence="7">Belongs to the protein kinase superfamily. CAMK Ser/Thr protein kinase family. Smok subfamily.</text>
</comment>
<keyword evidence="4 10" id="KW-0547">Nucleotide-binding</keyword>
<dbReference type="PANTHER" id="PTHR24346:SF56">
    <property type="entry name" value="SERINE_THREONINE-PROTEIN KINASE MARK2"/>
    <property type="match status" value="1"/>
</dbReference>
<dbReference type="GeneID" id="100760228"/>